<proteinExistence type="predicted"/>
<name>A0ABR0MTK2_GOSAR</name>
<dbReference type="PANTHER" id="PTHR47074:SF61">
    <property type="entry name" value="RNASE H TYPE-1 DOMAIN-CONTAINING PROTEIN"/>
    <property type="match status" value="1"/>
</dbReference>
<feature type="domain" description="RNase H type-1" evidence="1">
    <location>
        <begin position="207"/>
        <end position="274"/>
    </location>
</feature>
<keyword evidence="3" id="KW-1185">Reference proteome</keyword>
<reference evidence="2 3" key="1">
    <citation type="submission" date="2023-03" db="EMBL/GenBank/DDBJ databases">
        <title>WGS of Gossypium arboreum.</title>
        <authorList>
            <person name="Yu D."/>
        </authorList>
    </citation>
    <scope>NUCLEOTIDE SEQUENCE [LARGE SCALE GENOMIC DNA]</scope>
    <source>
        <tissue evidence="2">Leaf</tissue>
    </source>
</reference>
<dbReference type="InterPro" id="IPR052929">
    <property type="entry name" value="RNase_H-like_EbsB-rel"/>
</dbReference>
<dbReference type="Pfam" id="PF13456">
    <property type="entry name" value="RVT_3"/>
    <property type="match status" value="1"/>
</dbReference>
<protein>
    <recommendedName>
        <fullName evidence="1">RNase H type-1 domain-containing protein</fullName>
    </recommendedName>
</protein>
<evidence type="ECO:0000313" key="2">
    <source>
        <dbReference type="EMBL" id="KAK5777284.1"/>
    </source>
</evidence>
<dbReference type="Proteomes" id="UP001358586">
    <property type="component" value="Chromosome 12"/>
</dbReference>
<evidence type="ECO:0000313" key="3">
    <source>
        <dbReference type="Proteomes" id="UP001358586"/>
    </source>
</evidence>
<gene>
    <name evidence="2" type="ORF">PVK06_045251</name>
</gene>
<sequence length="305" mass="34783">MMWASSIKKGRDGLSNRLIKELEELLASSRDDVTMEKLIDTRIRLNMEIDKDEMYWEQKARANCLQLGDKNSAFFHKYSITRKRINTIARLESDGGQEISDELVINEAASNYFQNLFTSKGVGNLSYLLTGINTNVSSDINTDLLVPFTAEEVFSALKGIGPTKALGCDGFSALFFQRFWHKFRKNPVRGNEQRRWNYPPSEFVKINFDGANDATHQQSALGIVARNEEGVVLLSCSEIHHGVTFAFAAEAIACQKAVQTGVEQEWPKIIIEVETLKRKEEMYLDMKVLGYAENQRKIEWRREPD</sequence>
<dbReference type="InterPro" id="IPR002156">
    <property type="entry name" value="RNaseH_domain"/>
</dbReference>
<dbReference type="PANTHER" id="PTHR47074">
    <property type="entry name" value="BNAC02G40300D PROTEIN"/>
    <property type="match status" value="1"/>
</dbReference>
<comment type="caution">
    <text evidence="2">The sequence shown here is derived from an EMBL/GenBank/DDBJ whole genome shotgun (WGS) entry which is preliminary data.</text>
</comment>
<accession>A0ABR0MTK2</accession>
<evidence type="ECO:0000259" key="1">
    <source>
        <dbReference type="Pfam" id="PF13456"/>
    </source>
</evidence>
<dbReference type="EMBL" id="JARKNE010000012">
    <property type="protein sequence ID" value="KAK5777284.1"/>
    <property type="molecule type" value="Genomic_DNA"/>
</dbReference>
<organism evidence="2 3">
    <name type="scientific">Gossypium arboreum</name>
    <name type="common">Tree cotton</name>
    <name type="synonym">Gossypium nanking</name>
    <dbReference type="NCBI Taxonomy" id="29729"/>
    <lineage>
        <taxon>Eukaryota</taxon>
        <taxon>Viridiplantae</taxon>
        <taxon>Streptophyta</taxon>
        <taxon>Embryophyta</taxon>
        <taxon>Tracheophyta</taxon>
        <taxon>Spermatophyta</taxon>
        <taxon>Magnoliopsida</taxon>
        <taxon>eudicotyledons</taxon>
        <taxon>Gunneridae</taxon>
        <taxon>Pentapetalae</taxon>
        <taxon>rosids</taxon>
        <taxon>malvids</taxon>
        <taxon>Malvales</taxon>
        <taxon>Malvaceae</taxon>
        <taxon>Malvoideae</taxon>
        <taxon>Gossypium</taxon>
    </lineage>
</organism>